<dbReference type="CDD" id="cd12148">
    <property type="entry name" value="fungal_TF_MHR"/>
    <property type="match status" value="1"/>
</dbReference>
<keyword evidence="5" id="KW-1185">Reference proteome</keyword>
<dbReference type="GO" id="GO:0003700">
    <property type="term" value="F:DNA-binding transcription factor activity"/>
    <property type="evidence" value="ECO:0007669"/>
    <property type="project" value="InterPro"/>
</dbReference>
<evidence type="ECO:0000313" key="4">
    <source>
        <dbReference type="EMBL" id="KAI1877732.1"/>
    </source>
</evidence>
<dbReference type="InterPro" id="IPR050987">
    <property type="entry name" value="AtrR-like"/>
</dbReference>
<dbReference type="Proteomes" id="UP000829685">
    <property type="component" value="Unassembled WGS sequence"/>
</dbReference>
<feature type="region of interest" description="Disordered" evidence="2">
    <location>
        <begin position="49"/>
        <end position="119"/>
    </location>
</feature>
<dbReference type="SMART" id="SM00906">
    <property type="entry name" value="Fungal_trans"/>
    <property type="match status" value="1"/>
</dbReference>
<evidence type="ECO:0000259" key="3">
    <source>
        <dbReference type="SMART" id="SM00906"/>
    </source>
</evidence>
<dbReference type="PANTHER" id="PTHR46910">
    <property type="entry name" value="TRANSCRIPTION FACTOR PDR1"/>
    <property type="match status" value="1"/>
</dbReference>
<feature type="domain" description="Xylanolytic transcriptional activator regulatory" evidence="3">
    <location>
        <begin position="299"/>
        <end position="371"/>
    </location>
</feature>
<evidence type="ECO:0000313" key="5">
    <source>
        <dbReference type="Proteomes" id="UP000829685"/>
    </source>
</evidence>
<name>A0A9Q0AS36_9PEZI</name>
<dbReference type="GO" id="GO:0003677">
    <property type="term" value="F:DNA binding"/>
    <property type="evidence" value="ECO:0007669"/>
    <property type="project" value="InterPro"/>
</dbReference>
<sequence>MGTQEYGGVSKKCTKACNRCRLMKRFDQVISLTRVSYLRELERRSQTFANSGLTPNSEQPQVGSGSYGDVDGAASLSRGPNPPLAPTSPLTSPGAGHEGVDEEPPYGGGQTPSASGSGFRQNPLVDYDLTFAKAAGKFWYMGPSSSWSFCRRVFAFIGQRIPEANSPPDPWNFDGVVFAMHWVPLPKDECPDVSNLPPLDYALFLYNMAKFYLGGHLMFLIDEGSCRNWYAQYLLILAFGKAFASTSNSQHGPAGHQYALRAMRLLPNMSIPNSDAMLGVPALALAAVYLQSVDMRVAAYQLIGQALRICIIEGVHRYMPEDEVGSEHSRRSNTIFWVVYILDREFSALLGAPSSIRDEDITAKPIKQWDNSVEALNMALHVRLSRLRAEIMNTVYGVGQSREGSLITNTQSVLRSLAKILEDMNGLLDGHSQTSVNKASRAALRLILGHHHCVILSTRPLVMCALNIQLDRRQRRDCHDISLSPPVASLIQTCVDSAQVILRTLRILGEEDLLEGFLPFQIEDAFSSAFILHLIHFIMPSLLPESDNYWRSDARYTFEKMVSKGSVVAPMRLQELEQLERTLSSLPVQNTPPLGALNADVRVDAPDYSDAAMHEGSVDDAAGWDFFVSDCLGGLSSRDMRDLADQLDMDRVDSVQ</sequence>
<reference evidence="4" key="1">
    <citation type="submission" date="2021-03" db="EMBL/GenBank/DDBJ databases">
        <title>Revisited historic fungal species revealed as producer of novel bioactive compounds through whole genome sequencing and comparative genomics.</title>
        <authorList>
            <person name="Vignolle G.A."/>
            <person name="Hochenegger N."/>
            <person name="Mach R.L."/>
            <person name="Mach-Aigner A.R."/>
            <person name="Javad Rahimi M."/>
            <person name="Salim K.A."/>
            <person name="Chan C.M."/>
            <person name="Lim L.B.L."/>
            <person name="Cai F."/>
            <person name="Druzhinina I.S."/>
            <person name="U'Ren J.M."/>
            <person name="Derntl C."/>
        </authorList>
    </citation>
    <scope>NUCLEOTIDE SEQUENCE</scope>
    <source>
        <strain evidence="4">TUCIM 5799</strain>
    </source>
</reference>
<protein>
    <recommendedName>
        <fullName evidence="3">Xylanolytic transcriptional activator regulatory domain-containing protein</fullName>
    </recommendedName>
</protein>
<comment type="caution">
    <text evidence="4">The sequence shown here is derived from an EMBL/GenBank/DDBJ whole genome shotgun (WGS) entry which is preliminary data.</text>
</comment>
<organism evidence="4 5">
    <name type="scientific">Neoarthrinium moseri</name>
    <dbReference type="NCBI Taxonomy" id="1658444"/>
    <lineage>
        <taxon>Eukaryota</taxon>
        <taxon>Fungi</taxon>
        <taxon>Dikarya</taxon>
        <taxon>Ascomycota</taxon>
        <taxon>Pezizomycotina</taxon>
        <taxon>Sordariomycetes</taxon>
        <taxon>Xylariomycetidae</taxon>
        <taxon>Amphisphaeriales</taxon>
        <taxon>Apiosporaceae</taxon>
        <taxon>Neoarthrinium</taxon>
    </lineage>
</organism>
<keyword evidence="1" id="KW-0539">Nucleus</keyword>
<evidence type="ECO:0000256" key="1">
    <source>
        <dbReference type="ARBA" id="ARBA00023242"/>
    </source>
</evidence>
<feature type="compositionally biased region" description="Polar residues" evidence="2">
    <location>
        <begin position="49"/>
        <end position="64"/>
    </location>
</feature>
<dbReference type="GO" id="GO:0006351">
    <property type="term" value="P:DNA-templated transcription"/>
    <property type="evidence" value="ECO:0007669"/>
    <property type="project" value="InterPro"/>
</dbReference>
<dbReference type="PANTHER" id="PTHR46910:SF32">
    <property type="entry name" value="TRANSCRIPTION FACTOR DOMAIN-CONTAINING PROTEIN-RELATED"/>
    <property type="match status" value="1"/>
</dbReference>
<gene>
    <name evidence="4" type="ORF">JX265_003740</name>
</gene>
<accession>A0A9Q0AS36</accession>
<dbReference type="Pfam" id="PF04082">
    <property type="entry name" value="Fungal_trans"/>
    <property type="match status" value="1"/>
</dbReference>
<dbReference type="AlphaFoldDB" id="A0A9Q0AS36"/>
<dbReference type="GO" id="GO:0008270">
    <property type="term" value="F:zinc ion binding"/>
    <property type="evidence" value="ECO:0007669"/>
    <property type="project" value="InterPro"/>
</dbReference>
<evidence type="ECO:0000256" key="2">
    <source>
        <dbReference type="SAM" id="MobiDB-lite"/>
    </source>
</evidence>
<proteinExistence type="predicted"/>
<dbReference type="InterPro" id="IPR007219">
    <property type="entry name" value="XnlR_reg_dom"/>
</dbReference>
<dbReference type="EMBL" id="JAFIMR010000006">
    <property type="protein sequence ID" value="KAI1877732.1"/>
    <property type="molecule type" value="Genomic_DNA"/>
</dbReference>